<evidence type="ECO:0000256" key="5">
    <source>
        <dbReference type="ARBA" id="ARBA00023136"/>
    </source>
</evidence>
<feature type="transmembrane region" description="Helical" evidence="6">
    <location>
        <begin position="174"/>
        <end position="199"/>
    </location>
</feature>
<evidence type="ECO:0000259" key="8">
    <source>
        <dbReference type="Pfam" id="PF13726"/>
    </source>
</evidence>
<proteinExistence type="predicted"/>
<keyword evidence="3 6" id="KW-0812">Transmembrane</keyword>
<dbReference type="InterPro" id="IPR032813">
    <property type="entry name" value="Na_H_antiport_N"/>
</dbReference>
<keyword evidence="4 6" id="KW-1133">Transmembrane helix</keyword>
<reference evidence="9 10" key="1">
    <citation type="submission" date="2009-01" db="EMBL/GenBank/DDBJ databases">
        <authorList>
            <person name="Fulton L."/>
            <person name="Clifton S."/>
            <person name="Chinwalla A.T."/>
            <person name="Mitreva M."/>
            <person name="Sodergren E."/>
            <person name="Weinstock G."/>
            <person name="Clifton S."/>
            <person name="Dooling D.J."/>
            <person name="Fulton B."/>
            <person name="Minx P."/>
            <person name="Pepin K.H."/>
            <person name="Johnson M."/>
            <person name="Bhonagiri V."/>
            <person name="Nash W.E."/>
            <person name="Mardis E.R."/>
            <person name="Wilson R.K."/>
        </authorList>
    </citation>
    <scope>NUCLEOTIDE SEQUENCE [LARGE SCALE GENOMIC DNA]</scope>
    <source>
        <strain evidence="9 10">ATCC 23834</strain>
    </source>
</reference>
<feature type="transmembrane region" description="Helical" evidence="6">
    <location>
        <begin position="394"/>
        <end position="419"/>
    </location>
</feature>
<keyword evidence="2" id="KW-1003">Cell membrane</keyword>
<evidence type="ECO:0000256" key="2">
    <source>
        <dbReference type="ARBA" id="ARBA00022475"/>
    </source>
</evidence>
<protein>
    <submittedName>
        <fullName evidence="9">Na+/H+ antiporter family protein</fullName>
    </submittedName>
</protein>
<evidence type="ECO:0000256" key="3">
    <source>
        <dbReference type="ARBA" id="ARBA00022692"/>
    </source>
</evidence>
<sequence>MRIRRKKGESKMNAVVLAVLVMLILSAARVHVVLSLVIGAFVGGLAAGLPLADITDPATQEVITKGVITHFQSGLAGGAKIALSYAMLGAFAMAIAHSGLPYQLAGMVVRKMGGNASRDQIPSSVNGLKWGLIGALLLMSIMSQNIIPIHIAFIPMVVPPLLLVFNRMQIDRRLLACVLTFGLVTTYMFLPYGFGAIFLNQILLANIQKAGMNVQGVNVMEAMAIPAAGMLVGLLLAFVHYRKPRHYTNNQVDLSSEQAAANAPKISTYRSVVAVVAIVASFVVQLVYSDALLLGAMVGFGVFMATGVVRRREVDVVFDSGLRMMAMIGFIMIAAQGFAEVMQATGQIKPLVDTSANLFAGNKSMAALVMLAVGLLVTMGIGSSFSTLPIIASIYVPLCASMGFSPLATVAIIGTAGALGDAGSPASDSTLGPTSGLNVDGQHDHIYDSVIPTFIHYNLPLMAAGWVAAMVL</sequence>
<dbReference type="AlphaFoldDB" id="C0DWR5"/>
<dbReference type="InterPro" id="IPR018461">
    <property type="entry name" value="Na/H_Antiport_NhaC-like_C"/>
</dbReference>
<dbReference type="InterPro" id="IPR052576">
    <property type="entry name" value="AA_Transporter-Related"/>
</dbReference>
<evidence type="ECO:0000259" key="7">
    <source>
        <dbReference type="Pfam" id="PF03553"/>
    </source>
</evidence>
<feature type="transmembrane region" description="Helical" evidence="6">
    <location>
        <begin position="359"/>
        <end position="382"/>
    </location>
</feature>
<evidence type="ECO:0000313" key="10">
    <source>
        <dbReference type="Proteomes" id="UP000005837"/>
    </source>
</evidence>
<feature type="domain" description="Na+/H+ antiporter NhaC-like C-terminal" evidence="7">
    <location>
        <begin position="178"/>
        <end position="466"/>
    </location>
</feature>
<feature type="transmembrane region" description="Helical" evidence="6">
    <location>
        <begin position="454"/>
        <end position="471"/>
    </location>
</feature>
<feature type="transmembrane region" description="Helical" evidence="6">
    <location>
        <begin position="219"/>
        <end position="239"/>
    </location>
</feature>
<dbReference type="GO" id="GO:0005886">
    <property type="term" value="C:plasma membrane"/>
    <property type="evidence" value="ECO:0007669"/>
    <property type="project" value="UniProtKB-SubCell"/>
</dbReference>
<evidence type="ECO:0000256" key="4">
    <source>
        <dbReference type="ARBA" id="ARBA00022989"/>
    </source>
</evidence>
<dbReference type="EMBL" id="ACEA01000038">
    <property type="protein sequence ID" value="EEG23542.1"/>
    <property type="molecule type" value="Genomic_DNA"/>
</dbReference>
<feature type="transmembrane region" description="Helical" evidence="6">
    <location>
        <begin position="321"/>
        <end position="339"/>
    </location>
</feature>
<comment type="subcellular location">
    <subcellularLocation>
        <location evidence="1">Cell membrane</location>
        <topology evidence="1">Multi-pass membrane protein</topology>
    </subcellularLocation>
</comment>
<accession>C0DWR5</accession>
<feature type="transmembrane region" description="Helical" evidence="6">
    <location>
        <begin position="147"/>
        <end position="165"/>
    </location>
</feature>
<dbReference type="PANTHER" id="PTHR37821">
    <property type="entry name" value="AMINO ACID TRANSPORTER YUIF-RELATED"/>
    <property type="match status" value="1"/>
</dbReference>
<evidence type="ECO:0000313" key="9">
    <source>
        <dbReference type="EMBL" id="EEG23542.1"/>
    </source>
</evidence>
<feature type="transmembrane region" description="Helical" evidence="6">
    <location>
        <begin position="292"/>
        <end position="309"/>
    </location>
</feature>
<dbReference type="Proteomes" id="UP000005837">
    <property type="component" value="Unassembled WGS sequence"/>
</dbReference>
<feature type="transmembrane region" description="Helical" evidence="6">
    <location>
        <begin position="268"/>
        <end position="286"/>
    </location>
</feature>
<dbReference type="HOGENOM" id="CLU_037927_0_0_4"/>
<keyword evidence="5 6" id="KW-0472">Membrane</keyword>
<dbReference type="PANTHER" id="PTHR37821:SF1">
    <property type="entry name" value="AMINO ACID TRANSPORTER YUIF-RELATED"/>
    <property type="match status" value="1"/>
</dbReference>
<feature type="transmembrane region" description="Helical" evidence="6">
    <location>
        <begin position="81"/>
        <end position="100"/>
    </location>
</feature>
<evidence type="ECO:0000256" key="1">
    <source>
        <dbReference type="ARBA" id="ARBA00004651"/>
    </source>
</evidence>
<evidence type="ECO:0000256" key="6">
    <source>
        <dbReference type="SAM" id="Phobius"/>
    </source>
</evidence>
<dbReference type="Pfam" id="PF13726">
    <property type="entry name" value="Na_H_antiport_2"/>
    <property type="match status" value="1"/>
</dbReference>
<gene>
    <name evidence="9" type="ORF">EIKCOROL_01818</name>
</gene>
<comment type="caution">
    <text evidence="9">The sequence shown here is derived from an EMBL/GenBank/DDBJ whole genome shotgun (WGS) entry which is preliminary data.</text>
</comment>
<dbReference type="eggNOG" id="COG2056">
    <property type="taxonomic scope" value="Bacteria"/>
</dbReference>
<organism evidence="9 10">
    <name type="scientific">Eikenella corrodens ATCC 23834</name>
    <dbReference type="NCBI Taxonomy" id="546274"/>
    <lineage>
        <taxon>Bacteria</taxon>
        <taxon>Pseudomonadati</taxon>
        <taxon>Pseudomonadota</taxon>
        <taxon>Betaproteobacteria</taxon>
        <taxon>Neisseriales</taxon>
        <taxon>Neisseriaceae</taxon>
        <taxon>Eikenella</taxon>
    </lineage>
</organism>
<dbReference type="Pfam" id="PF03553">
    <property type="entry name" value="Na_H_antiporter"/>
    <property type="match status" value="1"/>
</dbReference>
<name>C0DWR5_EIKCO</name>
<feature type="domain" description="Putative Na+/H+ antiporter N-terminal" evidence="8">
    <location>
        <begin position="13"/>
        <end position="112"/>
    </location>
</feature>